<proteinExistence type="inferred from homology"/>
<dbReference type="GO" id="GO:0043527">
    <property type="term" value="C:tRNA methyltransferase complex"/>
    <property type="evidence" value="ECO:0007669"/>
    <property type="project" value="TreeGrafter"/>
</dbReference>
<dbReference type="PROSITE" id="PS51625">
    <property type="entry name" value="SAM_MT_TRMB"/>
    <property type="match status" value="1"/>
</dbReference>
<dbReference type="FunFam" id="3.40.50.150:FF:000035">
    <property type="entry name" value="tRNA (guanine-N(7)-)-methyltransferase"/>
    <property type="match status" value="1"/>
</dbReference>
<sequence length="238" mass="27187">MSDEKPNHIHRPGTKPRPIKSFVLRQGRRTKAQQYALDTQWPEFGIEESDEALDFVALFGNDNPVTLEIGFGNGDSLATMAKAAPERNFIGIEVHSPGVGHLLHRVNEYQLTNVRVMNYDASEILNKRIVKGSLDRLQLYFPDPWHKKRHNKRRIVQPEFAVLIASLLKKDGVLHMATDWEDYAVHMAEVMEASTDFANCYDGGSPYSPRPAFRPLTKFENRGLKLGHGVWDLLYYKL</sequence>
<accession>A0A6S6U1E0</accession>
<dbReference type="SUPFAM" id="SSF53335">
    <property type="entry name" value="S-adenosyl-L-methionine-dependent methyltransferases"/>
    <property type="match status" value="1"/>
</dbReference>
<dbReference type="GO" id="GO:0008176">
    <property type="term" value="F:tRNA (guanine(46)-N7)-methyltransferase activity"/>
    <property type="evidence" value="ECO:0007669"/>
    <property type="project" value="UniProtKB-UniRule"/>
</dbReference>
<dbReference type="InterPro" id="IPR029063">
    <property type="entry name" value="SAM-dependent_MTases_sf"/>
</dbReference>
<dbReference type="Pfam" id="PF02390">
    <property type="entry name" value="Methyltransf_4"/>
    <property type="match status" value="1"/>
</dbReference>
<evidence type="ECO:0000256" key="7">
    <source>
        <dbReference type="ARBA" id="ARBA00060552"/>
    </source>
</evidence>
<dbReference type="AlphaFoldDB" id="A0A6S6U1E0"/>
<gene>
    <name evidence="9" type="primary">trmB</name>
    <name evidence="10" type="ORF">HELGO_WM41105</name>
</gene>
<feature type="binding site" evidence="9">
    <location>
        <position position="120"/>
    </location>
    <ligand>
        <name>S-adenosyl-L-methionine</name>
        <dbReference type="ChEBI" id="CHEBI:59789"/>
    </ligand>
</feature>
<comment type="pathway">
    <text evidence="7 9">tRNA modification; N(7)-methylguanine-tRNA biosynthesis.</text>
</comment>
<keyword evidence="3 9" id="KW-0489">Methyltransferase</keyword>
<feature type="binding site" evidence="9">
    <location>
        <position position="143"/>
    </location>
    <ligand>
        <name>S-adenosyl-L-methionine</name>
        <dbReference type="ChEBI" id="CHEBI:59789"/>
    </ligand>
</feature>
<protein>
    <recommendedName>
        <fullName evidence="9">tRNA (guanine-N(7)-)-methyltransferase</fullName>
        <ecNumber evidence="9">2.1.1.33</ecNumber>
    </recommendedName>
    <alternativeName>
        <fullName evidence="9">tRNA (guanine(46)-N(7))-methyltransferase</fullName>
    </alternativeName>
    <alternativeName>
        <fullName evidence="9">tRNA(m7G46)-methyltransferase</fullName>
    </alternativeName>
</protein>
<feature type="binding site" evidence="9">
    <location>
        <position position="68"/>
    </location>
    <ligand>
        <name>S-adenosyl-L-methionine</name>
        <dbReference type="ChEBI" id="CHEBI:59789"/>
    </ligand>
</feature>
<evidence type="ECO:0000313" key="10">
    <source>
        <dbReference type="EMBL" id="CAA6822623.1"/>
    </source>
</evidence>
<evidence type="ECO:0000256" key="4">
    <source>
        <dbReference type="ARBA" id="ARBA00022679"/>
    </source>
</evidence>
<keyword evidence="6 9" id="KW-0819">tRNA processing</keyword>
<feature type="binding site" evidence="9">
    <location>
        <begin position="217"/>
        <end position="220"/>
    </location>
    <ligand>
        <name>substrate</name>
    </ligand>
</feature>
<feature type="binding site" evidence="9">
    <location>
        <position position="93"/>
    </location>
    <ligand>
        <name>S-adenosyl-L-methionine</name>
        <dbReference type="ChEBI" id="CHEBI:59789"/>
    </ligand>
</feature>
<comment type="function">
    <text evidence="2 9">Catalyzes the formation of N(7)-methylguanine at position 46 (m7G46) in tRNA.</text>
</comment>
<dbReference type="PANTHER" id="PTHR23417">
    <property type="entry name" value="3-DEOXY-D-MANNO-OCTULOSONIC-ACID TRANSFERASE/TRNA GUANINE-N 7 - -METHYLTRANSFERASE"/>
    <property type="match status" value="1"/>
</dbReference>
<comment type="similarity">
    <text evidence="8 9">Belongs to the class I-like SAM-binding methyltransferase superfamily. TrmB family.</text>
</comment>
<dbReference type="HAMAP" id="MF_01057">
    <property type="entry name" value="tRNA_methyltr_TrmB"/>
    <property type="match status" value="1"/>
</dbReference>
<dbReference type="EMBL" id="CACVAT010000368">
    <property type="protein sequence ID" value="CAA6822623.1"/>
    <property type="molecule type" value="Genomic_DNA"/>
</dbReference>
<feature type="binding site" evidence="9">
    <location>
        <position position="147"/>
    </location>
    <ligand>
        <name>substrate</name>
    </ligand>
</feature>
<evidence type="ECO:0000256" key="2">
    <source>
        <dbReference type="ARBA" id="ARBA00003015"/>
    </source>
</evidence>
<dbReference type="UniPathway" id="UPA00989"/>
<keyword evidence="5 9" id="KW-0949">S-adenosyl-L-methionine</keyword>
<comment type="catalytic activity">
    <reaction evidence="1 9">
        <text>guanosine(46) in tRNA + S-adenosyl-L-methionine = N(7)-methylguanosine(46) in tRNA + S-adenosyl-L-homocysteine</text>
        <dbReference type="Rhea" id="RHEA:42708"/>
        <dbReference type="Rhea" id="RHEA-COMP:10188"/>
        <dbReference type="Rhea" id="RHEA-COMP:10189"/>
        <dbReference type="ChEBI" id="CHEBI:57856"/>
        <dbReference type="ChEBI" id="CHEBI:59789"/>
        <dbReference type="ChEBI" id="CHEBI:74269"/>
        <dbReference type="ChEBI" id="CHEBI:74480"/>
        <dbReference type="EC" id="2.1.1.33"/>
    </reaction>
</comment>
<reference evidence="10" key="1">
    <citation type="submission" date="2020-01" db="EMBL/GenBank/DDBJ databases">
        <authorList>
            <person name="Meier V. D."/>
            <person name="Meier V D."/>
        </authorList>
    </citation>
    <scope>NUCLEOTIDE SEQUENCE</scope>
    <source>
        <strain evidence="10">HLG_WM_MAG_09</strain>
    </source>
</reference>
<dbReference type="PANTHER" id="PTHR23417:SF14">
    <property type="entry name" value="PENTACOTRIPEPTIDE-REPEAT REGION OF PRORP DOMAIN-CONTAINING PROTEIN"/>
    <property type="match status" value="1"/>
</dbReference>
<name>A0A6S6U1E0_9GAMM</name>
<dbReference type="InterPro" id="IPR003358">
    <property type="entry name" value="tRNA_(Gua-N-7)_MeTrfase_Trmb"/>
</dbReference>
<dbReference type="InterPro" id="IPR055361">
    <property type="entry name" value="tRNA_methyltr_TrmB_bact"/>
</dbReference>
<dbReference type="Gene3D" id="3.40.50.150">
    <property type="entry name" value="Vaccinia Virus protein VP39"/>
    <property type="match status" value="1"/>
</dbReference>
<evidence type="ECO:0000256" key="9">
    <source>
        <dbReference type="HAMAP-Rule" id="MF_01057"/>
    </source>
</evidence>
<keyword evidence="4 9" id="KW-0808">Transferase</keyword>
<evidence type="ECO:0000256" key="6">
    <source>
        <dbReference type="ARBA" id="ARBA00022694"/>
    </source>
</evidence>
<evidence type="ECO:0000256" key="8">
    <source>
        <dbReference type="ARBA" id="ARBA00060767"/>
    </source>
</evidence>
<dbReference type="NCBIfam" id="TIGR00091">
    <property type="entry name" value="tRNA (guanosine(46)-N7)-methyltransferase TrmB"/>
    <property type="match status" value="1"/>
</dbReference>
<evidence type="ECO:0000256" key="5">
    <source>
        <dbReference type="ARBA" id="ARBA00022691"/>
    </source>
</evidence>
<organism evidence="10">
    <name type="scientific">uncultured Thiotrichaceae bacterium</name>
    <dbReference type="NCBI Taxonomy" id="298394"/>
    <lineage>
        <taxon>Bacteria</taxon>
        <taxon>Pseudomonadati</taxon>
        <taxon>Pseudomonadota</taxon>
        <taxon>Gammaproteobacteria</taxon>
        <taxon>Thiotrichales</taxon>
        <taxon>Thiotrichaceae</taxon>
        <taxon>environmental samples</taxon>
    </lineage>
</organism>
<dbReference type="CDD" id="cd02440">
    <property type="entry name" value="AdoMet_MTases"/>
    <property type="match status" value="1"/>
</dbReference>
<evidence type="ECO:0000256" key="1">
    <source>
        <dbReference type="ARBA" id="ARBA00000142"/>
    </source>
</evidence>
<feature type="region of interest" description="Interaction with RNA" evidence="9">
    <location>
        <begin position="149"/>
        <end position="154"/>
    </location>
</feature>
<evidence type="ECO:0000256" key="3">
    <source>
        <dbReference type="ARBA" id="ARBA00022603"/>
    </source>
</evidence>
<feature type="binding site" evidence="9">
    <location>
        <position position="179"/>
    </location>
    <ligand>
        <name>substrate</name>
    </ligand>
</feature>
<dbReference type="EC" id="2.1.1.33" evidence="9"/>